<dbReference type="Proteomes" id="UP000460318">
    <property type="component" value="Unassembled WGS sequence"/>
</dbReference>
<keyword evidence="6 7" id="KW-0472">Membrane</keyword>
<dbReference type="EMBL" id="WUBI01000003">
    <property type="protein sequence ID" value="MWV45842.1"/>
    <property type="molecule type" value="Genomic_DNA"/>
</dbReference>
<keyword evidence="9" id="KW-1185">Reference proteome</keyword>
<dbReference type="PANTHER" id="PTHR40043:SF1">
    <property type="entry name" value="UPF0719 INNER MEMBRANE PROTEIN YJFL"/>
    <property type="match status" value="1"/>
</dbReference>
<dbReference type="GO" id="GO:0005886">
    <property type="term" value="C:plasma membrane"/>
    <property type="evidence" value="ECO:0007669"/>
    <property type="project" value="UniProtKB-SubCell"/>
</dbReference>
<evidence type="ECO:0000313" key="9">
    <source>
        <dbReference type="Proteomes" id="UP000460318"/>
    </source>
</evidence>
<dbReference type="InterPro" id="IPR007140">
    <property type="entry name" value="DUF350"/>
</dbReference>
<sequence length="130" mass="14013">MTVVVNLVVSVLVIIVLQLLGMLIFSWMTPFKDMEELKKGNVAVGIALGGKFLATAIVLGVAAFTNTSIWFLAMWFAVGYVCLVAAYWIFELVTPSFNIADMLQKGNVAVATLLCMVFIGTAFAVSSLIV</sequence>
<comment type="caution">
    <text evidence="8">The sequence shown here is derived from an EMBL/GenBank/DDBJ whole genome shotgun (WGS) entry which is preliminary data.</text>
</comment>
<proteinExistence type="inferred from homology"/>
<feature type="transmembrane region" description="Helical" evidence="7">
    <location>
        <begin position="110"/>
        <end position="129"/>
    </location>
</feature>
<accession>A0A7X3IPG5</accession>
<organism evidence="8 9">
    <name type="scientific">Paenibacillus dendrobii</name>
    <dbReference type="NCBI Taxonomy" id="2691084"/>
    <lineage>
        <taxon>Bacteria</taxon>
        <taxon>Bacillati</taxon>
        <taxon>Bacillota</taxon>
        <taxon>Bacilli</taxon>
        <taxon>Bacillales</taxon>
        <taxon>Paenibacillaceae</taxon>
        <taxon>Paenibacillus</taxon>
    </lineage>
</organism>
<evidence type="ECO:0000256" key="6">
    <source>
        <dbReference type="ARBA" id="ARBA00023136"/>
    </source>
</evidence>
<gene>
    <name evidence="8" type="ORF">GRF59_19690</name>
</gene>
<evidence type="ECO:0000256" key="7">
    <source>
        <dbReference type="SAM" id="Phobius"/>
    </source>
</evidence>
<evidence type="ECO:0000256" key="3">
    <source>
        <dbReference type="ARBA" id="ARBA00022475"/>
    </source>
</evidence>
<dbReference type="RefSeq" id="WP_160499431.1">
    <property type="nucleotide sequence ID" value="NZ_WUBI01000003.1"/>
</dbReference>
<dbReference type="AlphaFoldDB" id="A0A7X3IPG5"/>
<name>A0A7X3IPG5_9BACL</name>
<feature type="transmembrane region" description="Helical" evidence="7">
    <location>
        <begin position="40"/>
        <end position="63"/>
    </location>
</feature>
<reference evidence="8 9" key="1">
    <citation type="submission" date="2019-12" db="EMBL/GenBank/DDBJ databases">
        <title>Paenibacillus sp. nov., an endophytic bacterium isolated from the stem of Dendrobium.</title>
        <authorList>
            <person name="Zhao R."/>
        </authorList>
    </citation>
    <scope>NUCLEOTIDE SEQUENCE [LARGE SCALE GENOMIC DNA]</scope>
    <source>
        <strain evidence="8 9">HJL G12</strain>
    </source>
</reference>
<feature type="transmembrane region" description="Helical" evidence="7">
    <location>
        <begin position="6"/>
        <end position="28"/>
    </location>
</feature>
<evidence type="ECO:0000256" key="2">
    <source>
        <dbReference type="ARBA" id="ARBA00005779"/>
    </source>
</evidence>
<dbReference type="PANTHER" id="PTHR40043">
    <property type="entry name" value="UPF0719 INNER MEMBRANE PROTEIN YJFL"/>
    <property type="match status" value="1"/>
</dbReference>
<comment type="similarity">
    <text evidence="2">Belongs to the UPF0719 family.</text>
</comment>
<evidence type="ECO:0000256" key="4">
    <source>
        <dbReference type="ARBA" id="ARBA00022692"/>
    </source>
</evidence>
<dbReference type="Pfam" id="PF03994">
    <property type="entry name" value="DUF350"/>
    <property type="match status" value="1"/>
</dbReference>
<feature type="transmembrane region" description="Helical" evidence="7">
    <location>
        <begin position="69"/>
        <end position="90"/>
    </location>
</feature>
<keyword evidence="4 7" id="KW-0812">Transmembrane</keyword>
<evidence type="ECO:0000256" key="1">
    <source>
        <dbReference type="ARBA" id="ARBA00004651"/>
    </source>
</evidence>
<comment type="subcellular location">
    <subcellularLocation>
        <location evidence="1">Cell membrane</location>
        <topology evidence="1">Multi-pass membrane protein</topology>
    </subcellularLocation>
</comment>
<keyword evidence="5 7" id="KW-1133">Transmembrane helix</keyword>
<keyword evidence="3" id="KW-1003">Cell membrane</keyword>
<protein>
    <submittedName>
        <fullName evidence="8">DUF350 domain-containing protein</fullName>
    </submittedName>
</protein>
<evidence type="ECO:0000313" key="8">
    <source>
        <dbReference type="EMBL" id="MWV45842.1"/>
    </source>
</evidence>
<evidence type="ECO:0000256" key="5">
    <source>
        <dbReference type="ARBA" id="ARBA00022989"/>
    </source>
</evidence>